<reference evidence="2 3" key="1">
    <citation type="submission" date="2017-08" db="EMBL/GenBank/DDBJ databases">
        <authorList>
            <person name="de Groot N.N."/>
        </authorList>
    </citation>
    <scope>NUCLEOTIDE SEQUENCE [LARGE SCALE GENOMIC DNA]</scope>
    <source>
        <strain evidence="2 3">JA575</strain>
    </source>
</reference>
<dbReference type="Proteomes" id="UP000256343">
    <property type="component" value="Unassembled WGS sequence"/>
</dbReference>
<name>A0A336JI08_9BRAD</name>
<evidence type="ECO:0000313" key="2">
    <source>
        <dbReference type="EMBL" id="SSW88982.1"/>
    </source>
</evidence>
<organism evidence="2 3">
    <name type="scientific">Rhodopseudomonas pentothenatexigens</name>
    <dbReference type="NCBI Taxonomy" id="999699"/>
    <lineage>
        <taxon>Bacteria</taxon>
        <taxon>Pseudomonadati</taxon>
        <taxon>Pseudomonadota</taxon>
        <taxon>Alphaproteobacteria</taxon>
        <taxon>Hyphomicrobiales</taxon>
        <taxon>Nitrobacteraceae</taxon>
        <taxon>Rhodopseudomonas</taxon>
    </lineage>
</organism>
<proteinExistence type="predicted"/>
<sequence>MPGLYLVNVQDVARFLGPEPTKVDVQAVFDRIEDLYLRPRGGGFNHDPSIRATFDIFRGASSVEQAIKYCESSGNPKGRAQNTAIIRAVGQHAASNKSVCYRIGYVAVRIARYRGSNIHIGIKAPFVRVQNRQSAHLVIPGFRKDSRPLGWQVDFVCSVAANQLARDDYEAADIEYLYAGPSGDYSSREFRALYGRDLSLFGADKIDQFLQVYVEAVVKHLERGDGTNPGKYWGYRIVDSAQGSLF</sequence>
<dbReference type="EMBL" id="QRDT01000001">
    <property type="protein sequence ID" value="RED42381.1"/>
    <property type="molecule type" value="Genomic_DNA"/>
</dbReference>
<evidence type="ECO:0000313" key="1">
    <source>
        <dbReference type="EMBL" id="RED42381.1"/>
    </source>
</evidence>
<gene>
    <name evidence="1" type="ORF">BJ125_10198</name>
    <name evidence="2" type="ORF">SAMN05892882_10198</name>
</gene>
<keyword evidence="4" id="KW-1185">Reference proteome</keyword>
<dbReference type="AlphaFoldDB" id="A0A336JI08"/>
<reference evidence="1 4" key="2">
    <citation type="submission" date="2018-07" db="EMBL/GenBank/DDBJ databases">
        <title>Genomic Encyclopedia of Archaeal and Bacterial Type Strains, Phase II (KMG-II): from individual species to whole genera.</title>
        <authorList>
            <person name="Goeker M."/>
        </authorList>
    </citation>
    <scope>NUCLEOTIDE SEQUENCE [LARGE SCALE GENOMIC DNA]</scope>
    <source>
        <strain evidence="1 4">JA575</strain>
    </source>
</reference>
<accession>A0A336JI08</accession>
<evidence type="ECO:0000313" key="3">
    <source>
        <dbReference type="Proteomes" id="UP000252631"/>
    </source>
</evidence>
<protein>
    <submittedName>
        <fullName evidence="2">Uncharacterized protein</fullName>
    </submittedName>
</protein>
<dbReference type="RefSeq" id="WP_147270210.1">
    <property type="nucleotide sequence ID" value="NZ_QRDT01000001.1"/>
</dbReference>
<evidence type="ECO:0000313" key="4">
    <source>
        <dbReference type="Proteomes" id="UP000256343"/>
    </source>
</evidence>
<dbReference type="OrthoDB" id="8478785at2"/>
<dbReference type="Proteomes" id="UP000252631">
    <property type="component" value="Unassembled WGS sequence"/>
</dbReference>
<dbReference type="EMBL" id="UFQQ01000001">
    <property type="protein sequence ID" value="SSW88982.1"/>
    <property type="molecule type" value="Genomic_DNA"/>
</dbReference>